<evidence type="ECO:0000259" key="1">
    <source>
        <dbReference type="Pfam" id="PF12728"/>
    </source>
</evidence>
<accession>A0A8G2BMN5</accession>
<dbReference type="RefSeq" id="WP_093154549.1">
    <property type="nucleotide sequence ID" value="NZ_FNBW01000025.1"/>
</dbReference>
<name>A0A8G2BMN5_9PROT</name>
<dbReference type="AlphaFoldDB" id="A0A8G2BMN5"/>
<dbReference type="InterPro" id="IPR010093">
    <property type="entry name" value="SinI_DNA-bd"/>
</dbReference>
<keyword evidence="3" id="KW-1185">Reference proteome</keyword>
<comment type="caution">
    <text evidence="2">The sequence shown here is derived from an EMBL/GenBank/DDBJ whole genome shotgun (WGS) entry which is preliminary data.</text>
</comment>
<gene>
    <name evidence="2" type="ORF">SAMN05660686_04899</name>
</gene>
<dbReference type="EMBL" id="FNBW01000025">
    <property type="protein sequence ID" value="SDG57532.1"/>
    <property type="molecule type" value="Genomic_DNA"/>
</dbReference>
<feature type="domain" description="Helix-turn-helix" evidence="1">
    <location>
        <begin position="21"/>
        <end position="70"/>
    </location>
</feature>
<dbReference type="Pfam" id="PF12728">
    <property type="entry name" value="HTH_17"/>
    <property type="match status" value="1"/>
</dbReference>
<dbReference type="SUPFAM" id="SSF46955">
    <property type="entry name" value="Putative DNA-binding domain"/>
    <property type="match status" value="1"/>
</dbReference>
<evidence type="ECO:0000313" key="2">
    <source>
        <dbReference type="EMBL" id="SDG57532.1"/>
    </source>
</evidence>
<organism evidence="2 3">
    <name type="scientific">Thalassobaculum litoreum DSM 18839</name>
    <dbReference type="NCBI Taxonomy" id="1123362"/>
    <lineage>
        <taxon>Bacteria</taxon>
        <taxon>Pseudomonadati</taxon>
        <taxon>Pseudomonadota</taxon>
        <taxon>Alphaproteobacteria</taxon>
        <taxon>Rhodospirillales</taxon>
        <taxon>Thalassobaculaceae</taxon>
        <taxon>Thalassobaculum</taxon>
    </lineage>
</organism>
<evidence type="ECO:0000313" key="3">
    <source>
        <dbReference type="Proteomes" id="UP000198615"/>
    </source>
</evidence>
<sequence>MPVTINKTTLSDPPAAEHDHWMRVDAVATELCVHHTTVRRWIRDRKLKAKKIGGTVRIRSLDLDAFIEANDA</sequence>
<reference evidence="2 3" key="1">
    <citation type="submission" date="2016-10" db="EMBL/GenBank/DDBJ databases">
        <authorList>
            <person name="Varghese N."/>
            <person name="Submissions S."/>
        </authorList>
    </citation>
    <scope>NUCLEOTIDE SEQUENCE [LARGE SCALE GENOMIC DNA]</scope>
    <source>
        <strain evidence="2 3">DSM 18839</strain>
    </source>
</reference>
<dbReference type="GO" id="GO:0003677">
    <property type="term" value="F:DNA binding"/>
    <property type="evidence" value="ECO:0007669"/>
    <property type="project" value="InterPro"/>
</dbReference>
<proteinExistence type="predicted"/>
<dbReference type="NCBIfam" id="TIGR01764">
    <property type="entry name" value="excise"/>
    <property type="match status" value="1"/>
</dbReference>
<dbReference type="InterPro" id="IPR041657">
    <property type="entry name" value="HTH_17"/>
</dbReference>
<protein>
    <submittedName>
        <fullName evidence="2">DNA binding domain-containing protein, excisionase family</fullName>
    </submittedName>
</protein>
<dbReference type="Proteomes" id="UP000198615">
    <property type="component" value="Unassembled WGS sequence"/>
</dbReference>
<dbReference type="InterPro" id="IPR009061">
    <property type="entry name" value="DNA-bd_dom_put_sf"/>
</dbReference>